<gene>
    <name evidence="1" type="ORF">AMYX_12850</name>
</gene>
<dbReference type="RefSeq" id="WP_176064056.1">
    <property type="nucleotide sequence ID" value="NZ_BJTG01000003.1"/>
</dbReference>
<dbReference type="AlphaFoldDB" id="A0A7I9VJF5"/>
<organism evidence="1 2">
    <name type="scientific">Anaeromyxobacter diazotrophicus</name>
    <dbReference type="NCBI Taxonomy" id="2590199"/>
    <lineage>
        <taxon>Bacteria</taxon>
        <taxon>Pseudomonadati</taxon>
        <taxon>Myxococcota</taxon>
        <taxon>Myxococcia</taxon>
        <taxon>Myxococcales</taxon>
        <taxon>Cystobacterineae</taxon>
        <taxon>Anaeromyxobacteraceae</taxon>
        <taxon>Anaeromyxobacter</taxon>
    </lineage>
</organism>
<accession>A0A7I9VJF5</accession>
<sequence length="231" mass="24120">MDEAPVLECGRELERLTAQALAGGCRDEEGFLALGAALERRIALALESSAGRDEPRPACAPGCAACCTVNVATLPVEGLAVAGFLRRRLAPGEVARRAAALLAFHERVRWCEDAERIRGGLACPFLDAHGACAVHPVRPLACRGVSSLDAAECRRALAERAGDEEDEGAGAVRMNLLQKALHDEAHRAVAAALSARGLDARSRDVSGMAGAFLADPGLVEAWAAGGRVPLE</sequence>
<dbReference type="Proteomes" id="UP000503640">
    <property type="component" value="Unassembled WGS sequence"/>
</dbReference>
<evidence type="ECO:0000313" key="2">
    <source>
        <dbReference type="Proteomes" id="UP000503640"/>
    </source>
</evidence>
<proteinExistence type="predicted"/>
<dbReference type="Pfam" id="PF03692">
    <property type="entry name" value="CxxCxxCC"/>
    <property type="match status" value="1"/>
</dbReference>
<name>A0A7I9VJF5_9BACT</name>
<evidence type="ECO:0000313" key="1">
    <source>
        <dbReference type="EMBL" id="GEJ56544.1"/>
    </source>
</evidence>
<comment type="caution">
    <text evidence="1">The sequence shown here is derived from an EMBL/GenBank/DDBJ whole genome shotgun (WGS) entry which is preliminary data.</text>
</comment>
<keyword evidence="2" id="KW-1185">Reference proteome</keyword>
<dbReference type="EMBL" id="BJTG01000003">
    <property type="protein sequence ID" value="GEJ56544.1"/>
    <property type="molecule type" value="Genomic_DNA"/>
</dbReference>
<dbReference type="InterPro" id="IPR005358">
    <property type="entry name" value="Puta_zinc/iron-chelating_dom"/>
</dbReference>
<protein>
    <submittedName>
        <fullName evidence="1">Zinc/iron-chelating domain-containing protein</fullName>
    </submittedName>
</protein>
<reference evidence="2" key="1">
    <citation type="journal article" date="2020" name="Appl. Environ. Microbiol.">
        <title>Diazotrophic Anaeromyxobacter Isolates from Soils.</title>
        <authorList>
            <person name="Masuda Y."/>
            <person name="Yamanaka H."/>
            <person name="Xu Z.X."/>
            <person name="Shiratori Y."/>
            <person name="Aono T."/>
            <person name="Amachi S."/>
            <person name="Senoo K."/>
            <person name="Itoh H."/>
        </authorList>
    </citation>
    <scope>NUCLEOTIDE SEQUENCE [LARGE SCALE GENOMIC DNA]</scope>
    <source>
        <strain evidence="2">R267</strain>
    </source>
</reference>